<dbReference type="AlphaFoldDB" id="A0A7J2U5I1"/>
<evidence type="ECO:0000313" key="1">
    <source>
        <dbReference type="EMBL" id="HEM68048.1"/>
    </source>
</evidence>
<dbReference type="EMBL" id="DSEU01000075">
    <property type="protein sequence ID" value="HEM68048.1"/>
    <property type="molecule type" value="Genomic_DNA"/>
</dbReference>
<organism evidence="1">
    <name type="scientific">Ignisphaera aggregans</name>
    <dbReference type="NCBI Taxonomy" id="334771"/>
    <lineage>
        <taxon>Archaea</taxon>
        <taxon>Thermoproteota</taxon>
        <taxon>Thermoprotei</taxon>
        <taxon>Desulfurococcales</taxon>
        <taxon>Desulfurococcaceae</taxon>
        <taxon>Ignisphaera</taxon>
    </lineage>
</organism>
<comment type="caution">
    <text evidence="1">The sequence shown here is derived from an EMBL/GenBank/DDBJ whole genome shotgun (WGS) entry which is preliminary data.</text>
</comment>
<proteinExistence type="predicted"/>
<dbReference type="PANTHER" id="PTHR35984:SF1">
    <property type="entry name" value="PERIPLASMIC SERINE PROTEASE"/>
    <property type="match status" value="1"/>
</dbReference>
<dbReference type="Gene3D" id="3.90.226.10">
    <property type="entry name" value="2-enoyl-CoA Hydratase, Chain A, domain 1"/>
    <property type="match status" value="1"/>
</dbReference>
<sequence length="138" mass="15413">MKRFGEIVGFSVVPIPFGVNRYVNARAVDSIYTVLKELGAVNRLDIMLFCSGGDIDEAYLLATYLQRLAREKLVIYVSRFAKSAGTLLALAGDELVMLPIAGPNRPSYLRFEDRALHTAAINSRNSQHIEQQSFKRCC</sequence>
<gene>
    <name evidence="1" type="ORF">ENO26_10915</name>
</gene>
<dbReference type="GO" id="GO:0016020">
    <property type="term" value="C:membrane"/>
    <property type="evidence" value="ECO:0007669"/>
    <property type="project" value="InterPro"/>
</dbReference>
<reference evidence="1" key="1">
    <citation type="journal article" date="2020" name="mSystems">
        <title>Genome- and Community-Level Interaction Insights into Carbon Utilization and Element Cycling Functions of Hydrothermarchaeota in Hydrothermal Sediment.</title>
        <authorList>
            <person name="Zhou Z."/>
            <person name="Liu Y."/>
            <person name="Xu W."/>
            <person name="Pan J."/>
            <person name="Luo Z.H."/>
            <person name="Li M."/>
        </authorList>
    </citation>
    <scope>NUCLEOTIDE SEQUENCE [LARGE SCALE GENOMIC DNA]</scope>
    <source>
        <strain evidence="1">SpSt-125</strain>
    </source>
</reference>
<dbReference type="InterPro" id="IPR002825">
    <property type="entry name" value="Pept_S49_ser-pept_pro"/>
</dbReference>
<dbReference type="InterPro" id="IPR029045">
    <property type="entry name" value="ClpP/crotonase-like_dom_sf"/>
</dbReference>
<dbReference type="SUPFAM" id="SSF52096">
    <property type="entry name" value="ClpP/crotonase"/>
    <property type="match status" value="1"/>
</dbReference>
<protein>
    <submittedName>
        <fullName evidence="1">Uncharacterized protein</fullName>
    </submittedName>
</protein>
<accession>A0A7J2U5I1</accession>
<dbReference type="PANTHER" id="PTHR35984">
    <property type="entry name" value="PERIPLASMIC SERINE PROTEASE"/>
    <property type="match status" value="1"/>
</dbReference>
<name>A0A7J2U5I1_9CREN</name>